<sequence>MHDGTPEHFFRNEREHLTLTFQDRWIDLGRPHTLACSFLKSKSPTLLVMKNNQILGLLLLDFLGIIEDVRKSKADVSKSVLASNPLNGTEAKWLDLIIDEGGETYKADFQVRCCIHLDFAITYGVVQGWASGANPDSKRGRLISITHGINAARCSAGKKGDEEKSYGSP</sequence>
<gene>
    <name evidence="1" type="ORF">ANN_10496</name>
</gene>
<proteinExistence type="predicted"/>
<comment type="caution">
    <text evidence="1">The sequence shown here is derived from an EMBL/GenBank/DDBJ whole genome shotgun (WGS) entry which is preliminary data.</text>
</comment>
<dbReference type="EMBL" id="JAJSOF020000005">
    <property type="protein sequence ID" value="KAJ4448480.1"/>
    <property type="molecule type" value="Genomic_DNA"/>
</dbReference>
<evidence type="ECO:0000313" key="1">
    <source>
        <dbReference type="EMBL" id="KAJ4448480.1"/>
    </source>
</evidence>
<organism evidence="1 2">
    <name type="scientific">Periplaneta americana</name>
    <name type="common">American cockroach</name>
    <name type="synonym">Blatta americana</name>
    <dbReference type="NCBI Taxonomy" id="6978"/>
    <lineage>
        <taxon>Eukaryota</taxon>
        <taxon>Metazoa</taxon>
        <taxon>Ecdysozoa</taxon>
        <taxon>Arthropoda</taxon>
        <taxon>Hexapoda</taxon>
        <taxon>Insecta</taxon>
        <taxon>Pterygota</taxon>
        <taxon>Neoptera</taxon>
        <taxon>Polyneoptera</taxon>
        <taxon>Dictyoptera</taxon>
        <taxon>Blattodea</taxon>
        <taxon>Blattoidea</taxon>
        <taxon>Blattidae</taxon>
        <taxon>Blattinae</taxon>
        <taxon>Periplaneta</taxon>
    </lineage>
</organism>
<accession>A0ABQ8TP88</accession>
<keyword evidence="2" id="KW-1185">Reference proteome</keyword>
<protein>
    <submittedName>
        <fullName evidence="1">Uncharacterized protein</fullName>
    </submittedName>
</protein>
<dbReference type="Proteomes" id="UP001148838">
    <property type="component" value="Unassembled WGS sequence"/>
</dbReference>
<reference evidence="1 2" key="1">
    <citation type="journal article" date="2022" name="Allergy">
        <title>Genome assembly and annotation of Periplaneta americana reveal a comprehensive cockroach allergen profile.</title>
        <authorList>
            <person name="Wang L."/>
            <person name="Xiong Q."/>
            <person name="Saelim N."/>
            <person name="Wang L."/>
            <person name="Nong W."/>
            <person name="Wan A.T."/>
            <person name="Shi M."/>
            <person name="Liu X."/>
            <person name="Cao Q."/>
            <person name="Hui J.H.L."/>
            <person name="Sookrung N."/>
            <person name="Leung T.F."/>
            <person name="Tungtrongchitr A."/>
            <person name="Tsui S.K.W."/>
        </authorList>
    </citation>
    <scope>NUCLEOTIDE SEQUENCE [LARGE SCALE GENOMIC DNA]</scope>
    <source>
        <strain evidence="1">PWHHKU_190912</strain>
    </source>
</reference>
<name>A0ABQ8TP88_PERAM</name>
<evidence type="ECO:0000313" key="2">
    <source>
        <dbReference type="Proteomes" id="UP001148838"/>
    </source>
</evidence>